<evidence type="ECO:0000256" key="6">
    <source>
        <dbReference type="ARBA" id="ARBA00023136"/>
    </source>
</evidence>
<dbReference type="InterPro" id="IPR051906">
    <property type="entry name" value="TolC-like"/>
</dbReference>
<dbReference type="GO" id="GO:0015562">
    <property type="term" value="F:efflux transmembrane transporter activity"/>
    <property type="evidence" value="ECO:0007669"/>
    <property type="project" value="InterPro"/>
</dbReference>
<evidence type="ECO:0000256" key="3">
    <source>
        <dbReference type="ARBA" id="ARBA00022448"/>
    </source>
</evidence>
<dbReference type="AlphaFoldDB" id="A0A1H7H3H1"/>
<gene>
    <name evidence="9" type="ORF">SAMN05444515_10258</name>
</gene>
<reference evidence="10" key="1">
    <citation type="submission" date="2016-10" db="EMBL/GenBank/DDBJ databases">
        <authorList>
            <person name="Varghese N."/>
            <person name="Submissions S."/>
        </authorList>
    </citation>
    <scope>NUCLEOTIDE SEQUENCE [LARGE SCALE GENOMIC DNA]</scope>
    <source>
        <strain evidence="10">DSM 241</strain>
    </source>
</reference>
<accession>A0A1H7H3H1</accession>
<keyword evidence="7" id="KW-0998">Cell outer membrane</keyword>
<dbReference type="RefSeq" id="WP_090250701.1">
    <property type="nucleotide sequence ID" value="NZ_FOAA01000002.1"/>
</dbReference>
<keyword evidence="8" id="KW-0732">Signal</keyword>
<dbReference type="PANTHER" id="PTHR30026">
    <property type="entry name" value="OUTER MEMBRANE PROTEIN TOLC"/>
    <property type="match status" value="1"/>
</dbReference>
<dbReference type="EMBL" id="FOAA01000002">
    <property type="protein sequence ID" value="SEK44976.1"/>
    <property type="molecule type" value="Genomic_DNA"/>
</dbReference>
<name>A0A1H7H3H1_9GAMM</name>
<dbReference type="Gene3D" id="1.20.1600.10">
    <property type="entry name" value="Outer membrane efflux proteins (OEP)"/>
    <property type="match status" value="1"/>
</dbReference>
<dbReference type="GO" id="GO:0015288">
    <property type="term" value="F:porin activity"/>
    <property type="evidence" value="ECO:0007669"/>
    <property type="project" value="TreeGrafter"/>
</dbReference>
<keyword evidence="6" id="KW-0472">Membrane</keyword>
<comment type="similarity">
    <text evidence="2">Belongs to the outer membrane factor (OMF) (TC 1.B.17) family.</text>
</comment>
<evidence type="ECO:0000256" key="1">
    <source>
        <dbReference type="ARBA" id="ARBA00004442"/>
    </source>
</evidence>
<evidence type="ECO:0000256" key="5">
    <source>
        <dbReference type="ARBA" id="ARBA00022692"/>
    </source>
</evidence>
<dbReference type="OrthoDB" id="9813458at2"/>
<keyword evidence="10" id="KW-1185">Reference proteome</keyword>
<evidence type="ECO:0000256" key="7">
    <source>
        <dbReference type="ARBA" id="ARBA00023237"/>
    </source>
</evidence>
<feature type="signal peptide" evidence="8">
    <location>
        <begin position="1"/>
        <end position="25"/>
    </location>
</feature>
<proteinExistence type="inferred from homology"/>
<dbReference type="GO" id="GO:0009279">
    <property type="term" value="C:cell outer membrane"/>
    <property type="evidence" value="ECO:0007669"/>
    <property type="project" value="UniProtKB-SubCell"/>
</dbReference>
<dbReference type="InterPro" id="IPR003423">
    <property type="entry name" value="OMP_efflux"/>
</dbReference>
<dbReference type="SUPFAM" id="SSF56954">
    <property type="entry name" value="Outer membrane efflux proteins (OEP)"/>
    <property type="match status" value="1"/>
</dbReference>
<dbReference type="STRING" id="1396821.SAMN05444515_10258"/>
<dbReference type="PANTHER" id="PTHR30026:SF20">
    <property type="entry name" value="OUTER MEMBRANE PROTEIN TOLC"/>
    <property type="match status" value="1"/>
</dbReference>
<evidence type="ECO:0000256" key="4">
    <source>
        <dbReference type="ARBA" id="ARBA00022452"/>
    </source>
</evidence>
<dbReference type="NCBIfam" id="TIGR01844">
    <property type="entry name" value="type_I_sec_TolC"/>
    <property type="match status" value="1"/>
</dbReference>
<keyword evidence="4" id="KW-1134">Transmembrane beta strand</keyword>
<sequence length="448" mass="49860">MIRFRKPLLASLFVSLTTAAAPLYATDLLEVYRTAQERDAELRTAEAEFRAALEARPQARSALLPQIEGTLGYAYTDSDQEGRPSFDYQTRTFELSLNQTLYDHTNYVALRQADLGVAQATAVRDAARQELILRVAEAYFGVLSAKDNLSFAEAEKEAIGRQLEQADQRFEVGLIAITDVKEAQAQFDLAVAEEIAAQNRLDQAQEDLAVITGQFYENLPELSDRMPLVLPDPADKSQWVETAREANLNLVAQRLSTEVAAQDIKRQRSGHYPTLGLSASYNDQAFNDLPDFGGQTSGATSQQFLDRQDAQVGVQLRVPIYTGGRVSSLTREARENFDAAREQQELAERQTVQQTRSAFLSVNAGISRVRALEQALESTRASFEAAEAGFEVGTRTAVDVLLELRQVFRAERDFAEARYDYLLNTLRLKQAAGTLSQEDLISVNTWLD</sequence>
<dbReference type="InterPro" id="IPR010130">
    <property type="entry name" value="T1SS_OMP_TolC"/>
</dbReference>
<dbReference type="Pfam" id="PF02321">
    <property type="entry name" value="OEP"/>
    <property type="match status" value="2"/>
</dbReference>
<protein>
    <submittedName>
        <fullName evidence="9">Outer membrane protein</fullName>
    </submittedName>
</protein>
<evidence type="ECO:0000313" key="10">
    <source>
        <dbReference type="Proteomes" id="UP000199256"/>
    </source>
</evidence>
<keyword evidence="3" id="KW-0813">Transport</keyword>
<keyword evidence="5" id="KW-0812">Transmembrane</keyword>
<feature type="chain" id="PRO_5011737486" evidence="8">
    <location>
        <begin position="26"/>
        <end position="448"/>
    </location>
</feature>
<comment type="subcellular location">
    <subcellularLocation>
        <location evidence="1">Cell outer membrane</location>
    </subcellularLocation>
</comment>
<dbReference type="Proteomes" id="UP000199256">
    <property type="component" value="Unassembled WGS sequence"/>
</dbReference>
<evidence type="ECO:0000256" key="2">
    <source>
        <dbReference type="ARBA" id="ARBA00007613"/>
    </source>
</evidence>
<organism evidence="9 10">
    <name type="scientific">Ectothiorhodospira marina</name>
    <dbReference type="NCBI Taxonomy" id="1396821"/>
    <lineage>
        <taxon>Bacteria</taxon>
        <taxon>Pseudomonadati</taxon>
        <taxon>Pseudomonadota</taxon>
        <taxon>Gammaproteobacteria</taxon>
        <taxon>Chromatiales</taxon>
        <taxon>Ectothiorhodospiraceae</taxon>
        <taxon>Ectothiorhodospira</taxon>
    </lineage>
</organism>
<evidence type="ECO:0000313" key="9">
    <source>
        <dbReference type="EMBL" id="SEK44976.1"/>
    </source>
</evidence>
<dbReference type="GO" id="GO:1990281">
    <property type="term" value="C:efflux pump complex"/>
    <property type="evidence" value="ECO:0007669"/>
    <property type="project" value="TreeGrafter"/>
</dbReference>
<evidence type="ECO:0000256" key="8">
    <source>
        <dbReference type="SAM" id="SignalP"/>
    </source>
</evidence>